<dbReference type="Proteomes" id="UP000232101">
    <property type="component" value="Unassembled WGS sequence"/>
</dbReference>
<evidence type="ECO:0000313" key="4">
    <source>
        <dbReference type="Proteomes" id="UP000232101"/>
    </source>
</evidence>
<comment type="caution">
    <text evidence="3">The sequence shown here is derived from an EMBL/GenBank/DDBJ whole genome shotgun (WGS) entry which is preliminary data.</text>
</comment>
<evidence type="ECO:0008006" key="5">
    <source>
        <dbReference type="Google" id="ProtNLM"/>
    </source>
</evidence>
<proteinExistence type="predicted"/>
<reference evidence="3 4" key="1">
    <citation type="submission" date="2017-11" db="EMBL/GenBank/DDBJ databases">
        <title>Bacterial isolate from king chilli rhizosphere.</title>
        <authorList>
            <person name="Takhelmayum P."/>
            <person name="Sarangthem I."/>
        </authorList>
    </citation>
    <scope>NUCLEOTIDE SEQUENCE [LARGE SCALE GENOMIC DNA]</scope>
    <source>
        <strain evidence="4">t26</strain>
    </source>
</reference>
<feature type="domain" description="Lantibiotic dehydratase N-terminal" evidence="1">
    <location>
        <begin position="42"/>
        <end position="361"/>
    </location>
</feature>
<dbReference type="Pfam" id="PF04738">
    <property type="entry name" value="Lant_dehydr_N"/>
    <property type="match status" value="2"/>
</dbReference>
<gene>
    <name evidence="3" type="ORF">CWD94_18970</name>
</gene>
<evidence type="ECO:0000259" key="1">
    <source>
        <dbReference type="Pfam" id="PF04738"/>
    </source>
</evidence>
<evidence type="ECO:0000259" key="2">
    <source>
        <dbReference type="Pfam" id="PF14028"/>
    </source>
</evidence>
<protein>
    <recommendedName>
        <fullName evidence="5">Lantibiotic dehydratase</fullName>
    </recommendedName>
</protein>
<dbReference type="RefSeq" id="WP_100544417.1">
    <property type="nucleotide sequence ID" value="NZ_PHQY01000657.1"/>
</dbReference>
<evidence type="ECO:0000313" key="3">
    <source>
        <dbReference type="EMBL" id="PJO42167.1"/>
    </source>
</evidence>
<feature type="domain" description="Thiopeptide-type bacteriocin biosynthesis" evidence="2">
    <location>
        <begin position="688"/>
        <end position="910"/>
    </location>
</feature>
<name>A0A2M9Q258_9BACI</name>
<dbReference type="AlphaFoldDB" id="A0A2M9Q258"/>
<dbReference type="Pfam" id="PF14028">
    <property type="entry name" value="Lant_dehydr_C"/>
    <property type="match status" value="1"/>
</dbReference>
<accession>A0A2M9Q258</accession>
<organism evidence="3 4">
    <name type="scientific">Lysinibacillus xylanilyticus</name>
    <dbReference type="NCBI Taxonomy" id="582475"/>
    <lineage>
        <taxon>Bacteria</taxon>
        <taxon>Bacillati</taxon>
        <taxon>Bacillota</taxon>
        <taxon>Bacilli</taxon>
        <taxon>Bacillales</taxon>
        <taxon>Bacillaceae</taxon>
        <taxon>Lysinibacillus</taxon>
    </lineage>
</organism>
<sequence>MYFELEEDYFIRVPYFTESFWRSFVEKEECTYPSFSPIEEDYFHSSLILSSLEFYQALSQYEKKNTKKQKSIEKTLSNYLYRMTYKQSPFGFFSTVIGVTKFNDSLNGVLNNINDLRKQNSKISISKEWYLNLVKNVQTDDKVIRKLKVKRGDYILKNQKKYVTRIDYDLLSDYELIVFNKLVEEILDICTEFTDMNTLIFKIGEKNKLSEKQVMTIFKKLLEQDILISDIHPYETKNNLEMIINKLKGTKYQEKLLSIVADIKYLNKEKEFTPISLISLINNCEEICESSQYIVGNSIIKNNDSSVIDNKKLFSNLQEILPYLLITFNKEAEELKIFTEKFYDQYGNNYVAFLRVINECGTFSYNESDNLKSSNFLFNKIIEALAERKKINLNLDDFPIIDELKLTFLKQIPNLQLFINLCSIDNETYVNIDNGIKMRNKGSFEGRFLSDINNTKANTDDDFIVDIPYSSVDLKMNNILGESINDIDLNDIYVFWEDNKLNLFSKKLNKEVIVRKNNMVNFMYIPSFLRMLYTISNQLTWTGLYEDKLDYLHYIPRITYKNVILKLETWRIIVEGLDYNNFVNKLNFLSKKFSMPKNIIIFSGDDKYPLDLSNSYAVNKSFELYRKNGYLEIKEDIREIYAGYSIDFVMNFNNALFKMKQANLSPRDNKIFLSKEASMTLGALNNKWLFFEVFIDQLEQDYILEEICKISLGNKFFFVRYFNNDDETLRIRFKINNLMECTNVMGILCNFFNKEINNKTIKKYNLNSYERENLYFGGEKNLVELENYFILESEFVINNILTITNFDEKRILIILYITHFVKKLNVEMEPIIIRQSSKELYRAMKRQLIEVFRSPLDIDIEANVSSIIQNAKVNTLDLSNQLKRKLIHLFINRAIGYAPDEEKLIIDTVKQFIVTLNYLVEK</sequence>
<dbReference type="InterPro" id="IPR006827">
    <property type="entry name" value="Lant_deHydtase_N"/>
</dbReference>
<dbReference type="EMBL" id="PHQY01000657">
    <property type="protein sequence ID" value="PJO42167.1"/>
    <property type="molecule type" value="Genomic_DNA"/>
</dbReference>
<feature type="domain" description="Lantibiotic dehydratase N-terminal" evidence="1">
    <location>
        <begin position="485"/>
        <end position="616"/>
    </location>
</feature>
<dbReference type="NCBIfam" id="TIGR03891">
    <property type="entry name" value="thiopep_ocin"/>
    <property type="match status" value="1"/>
</dbReference>
<dbReference type="InterPro" id="IPR023809">
    <property type="entry name" value="Thiopep_bacteriocin_synth_dom"/>
</dbReference>